<dbReference type="OrthoDB" id="3482004at2759"/>
<sequence length="88" mass="10217">MDPDAKKGKAGRKFDYAARQQCHRRVTWLRNGAWFDQDRRNLIVYDLSHSEANLPEIQLLPLPTPQWDDGKTTISRQLKTLDSNHKSA</sequence>
<evidence type="ECO:0000313" key="2">
    <source>
        <dbReference type="Proteomes" id="UP000008177"/>
    </source>
</evidence>
<proteinExistence type="predicted"/>
<organism evidence="1 2">
    <name type="scientific">Botryotinia fuckeliana (strain T4)</name>
    <name type="common">Noble rot fungus</name>
    <name type="synonym">Botrytis cinerea</name>
    <dbReference type="NCBI Taxonomy" id="999810"/>
    <lineage>
        <taxon>Eukaryota</taxon>
        <taxon>Fungi</taxon>
        <taxon>Dikarya</taxon>
        <taxon>Ascomycota</taxon>
        <taxon>Pezizomycotina</taxon>
        <taxon>Leotiomycetes</taxon>
        <taxon>Helotiales</taxon>
        <taxon>Sclerotiniaceae</taxon>
        <taxon>Botrytis</taxon>
    </lineage>
</organism>
<dbReference type="AlphaFoldDB" id="G2Y9J0"/>
<dbReference type="EMBL" id="FQ790300">
    <property type="protein sequence ID" value="CCD49266.1"/>
    <property type="molecule type" value="Genomic_DNA"/>
</dbReference>
<dbReference type="InParanoid" id="G2Y9J0"/>
<dbReference type="Proteomes" id="UP000008177">
    <property type="component" value="Unplaced contigs"/>
</dbReference>
<evidence type="ECO:0000313" key="1">
    <source>
        <dbReference type="EMBL" id="CCD49266.1"/>
    </source>
</evidence>
<name>G2Y9J0_BOTF4</name>
<accession>G2Y9J0</accession>
<dbReference type="HOGENOM" id="CLU_2468789_0_0_1"/>
<protein>
    <submittedName>
        <fullName evidence="1">Uncharacterized protein</fullName>
    </submittedName>
</protein>
<reference evidence="2" key="1">
    <citation type="journal article" date="2011" name="PLoS Genet.">
        <title>Genomic analysis of the necrotrophic fungal pathogens Sclerotinia sclerotiorum and Botrytis cinerea.</title>
        <authorList>
            <person name="Amselem J."/>
            <person name="Cuomo C.A."/>
            <person name="van Kan J.A."/>
            <person name="Viaud M."/>
            <person name="Benito E.P."/>
            <person name="Couloux A."/>
            <person name="Coutinho P.M."/>
            <person name="de Vries R.P."/>
            <person name="Dyer P.S."/>
            <person name="Fillinger S."/>
            <person name="Fournier E."/>
            <person name="Gout L."/>
            <person name="Hahn M."/>
            <person name="Kohn L."/>
            <person name="Lapalu N."/>
            <person name="Plummer K.M."/>
            <person name="Pradier J.M."/>
            <person name="Quevillon E."/>
            <person name="Sharon A."/>
            <person name="Simon A."/>
            <person name="ten Have A."/>
            <person name="Tudzynski B."/>
            <person name="Tudzynski P."/>
            <person name="Wincker P."/>
            <person name="Andrew M."/>
            <person name="Anthouard V."/>
            <person name="Beever R.E."/>
            <person name="Beffa R."/>
            <person name="Benoit I."/>
            <person name="Bouzid O."/>
            <person name="Brault B."/>
            <person name="Chen Z."/>
            <person name="Choquer M."/>
            <person name="Collemare J."/>
            <person name="Cotton P."/>
            <person name="Danchin E.G."/>
            <person name="Da Silva C."/>
            <person name="Gautier A."/>
            <person name="Giraud C."/>
            <person name="Giraud T."/>
            <person name="Gonzalez C."/>
            <person name="Grossetete S."/>
            <person name="Guldener U."/>
            <person name="Henrissat B."/>
            <person name="Howlett B.J."/>
            <person name="Kodira C."/>
            <person name="Kretschmer M."/>
            <person name="Lappartient A."/>
            <person name="Leroch M."/>
            <person name="Levis C."/>
            <person name="Mauceli E."/>
            <person name="Neuveglise C."/>
            <person name="Oeser B."/>
            <person name="Pearson M."/>
            <person name="Poulain J."/>
            <person name="Poussereau N."/>
            <person name="Quesneville H."/>
            <person name="Rascle C."/>
            <person name="Schumacher J."/>
            <person name="Segurens B."/>
            <person name="Sexton A."/>
            <person name="Silva E."/>
            <person name="Sirven C."/>
            <person name="Soanes D.M."/>
            <person name="Talbot N.J."/>
            <person name="Templeton M."/>
            <person name="Yandava C."/>
            <person name="Yarden O."/>
            <person name="Zeng Q."/>
            <person name="Rollins J.A."/>
            <person name="Lebrun M.H."/>
            <person name="Dickman M."/>
        </authorList>
    </citation>
    <scope>NUCLEOTIDE SEQUENCE [LARGE SCALE GENOMIC DNA]</scope>
    <source>
        <strain evidence="2">T4</strain>
    </source>
</reference>
<gene>
    <name evidence="1" type="ORF">BofuT4_uP031420.1</name>
</gene>